<dbReference type="HOGENOM" id="CLU_172586_0_0_6"/>
<dbReference type="PATRIC" id="fig|1420013.3.peg.1817"/>
<evidence type="ECO:0000313" key="1">
    <source>
        <dbReference type="EMBL" id="AHM78698.1"/>
    </source>
</evidence>
<dbReference type="EMBL" id="CP006918">
    <property type="protein sequence ID" value="AHM78698.1"/>
    <property type="molecule type" value="Genomic_DNA"/>
</dbReference>
<reference evidence="1 2" key="1">
    <citation type="journal article" date="2014" name="Proc. Natl. Acad. Sci. U.S.A.">
        <title>Molecular dissection of the evolution of carbapenem-resistant multilocus sequence type 258 Klebsiella pneumoniae.</title>
        <authorList>
            <person name="Deleo F.R."/>
            <person name="Chen L."/>
            <person name="Porcella S.F."/>
            <person name="Martens C.A."/>
            <person name="Kobayashi S.D."/>
            <person name="Porter A.R."/>
            <person name="Chavda K.D."/>
            <person name="Jacobs M.R."/>
            <person name="Mathema B."/>
            <person name="Olsen R.J."/>
            <person name="Bonomo R.A."/>
            <person name="Musser J.M."/>
            <person name="Kreiswirth B.N."/>
        </authorList>
    </citation>
    <scope>NUCLEOTIDE SEQUENCE [LARGE SCALE GENOMIC DNA]</scope>
    <source>
        <strain evidence="1">30684/NJST258_2</strain>
    </source>
</reference>
<name>W8USU5_KLEPN</name>
<proteinExistence type="predicted"/>
<gene>
    <name evidence="1" type="ORF">KPNJ2_01918</name>
</gene>
<organism evidence="1 2">
    <name type="scientific">Klebsiella pneumoniae 30684/NJST258_2</name>
    <dbReference type="NCBI Taxonomy" id="1420013"/>
    <lineage>
        <taxon>Bacteria</taxon>
        <taxon>Pseudomonadati</taxon>
        <taxon>Pseudomonadota</taxon>
        <taxon>Gammaproteobacteria</taxon>
        <taxon>Enterobacterales</taxon>
        <taxon>Enterobacteriaceae</taxon>
        <taxon>Klebsiella/Raoultella group</taxon>
        <taxon>Klebsiella</taxon>
        <taxon>Klebsiella pneumoniae complex</taxon>
    </lineage>
</organism>
<dbReference type="Proteomes" id="UP000019586">
    <property type="component" value="Chromosome"/>
</dbReference>
<evidence type="ECO:0000313" key="2">
    <source>
        <dbReference type="Proteomes" id="UP000019586"/>
    </source>
</evidence>
<accession>W8USU5</accession>
<dbReference type="AlphaFoldDB" id="W8USU5"/>
<sequence length="111" mass="13087">MKNKENIVINKIQAAENVTDNTSKKLKNEKQHSGGRLQRVSLTEKRFLDEAVHAAARVKGKKLTAEERRKVLCVAREQIRSQRKAEQIKNERNKERFEAEFEWKKPVSFRR</sequence>
<dbReference type="KEGG" id="kps:KPNJ2_01918"/>
<protein>
    <submittedName>
        <fullName evidence="1">Uncharacterized protein</fullName>
    </submittedName>
</protein>